<evidence type="ECO:0000256" key="1">
    <source>
        <dbReference type="SAM" id="MobiDB-lite"/>
    </source>
</evidence>
<dbReference type="AlphaFoldDB" id="A0AAW9DMQ2"/>
<keyword evidence="4" id="KW-1185">Reference proteome</keyword>
<feature type="domain" description="Flagellar protein FlgJ N-terminal" evidence="2">
    <location>
        <begin position="29"/>
        <end position="72"/>
    </location>
</feature>
<evidence type="ECO:0000313" key="3">
    <source>
        <dbReference type="EMBL" id="MDX5930201.1"/>
    </source>
</evidence>
<accession>A0AAW9DMQ2</accession>
<feature type="region of interest" description="Disordered" evidence="1">
    <location>
        <begin position="82"/>
        <end position="101"/>
    </location>
</feature>
<evidence type="ECO:0000259" key="2">
    <source>
        <dbReference type="Pfam" id="PF10135"/>
    </source>
</evidence>
<name>A0AAW9DMQ2_ACIAO</name>
<comment type="caution">
    <text evidence="3">The sequence shown here is derived from an EMBL/GenBank/DDBJ whole genome shotgun (WGS) entry which is preliminary data.</text>
</comment>
<reference evidence="3 4" key="1">
    <citation type="submission" date="2023-11" db="EMBL/GenBank/DDBJ databases">
        <title>MicrobeMod: A computational toolkit for identifying prokaryotic methylation and restriction-modification with nanopore sequencing.</title>
        <authorList>
            <person name="Crits-Christoph A."/>
            <person name="Kang S.C."/>
            <person name="Lee H."/>
            <person name="Ostrov N."/>
        </authorList>
    </citation>
    <scope>NUCLEOTIDE SEQUENCE [LARGE SCALE GENOMIC DNA]</scope>
    <source>
        <strain evidence="3 4">DSMZ 700</strain>
    </source>
</reference>
<dbReference type="Proteomes" id="UP001279553">
    <property type="component" value="Unassembled WGS sequence"/>
</dbReference>
<feature type="compositionally biased region" description="Polar residues" evidence="1">
    <location>
        <begin position="92"/>
        <end position="101"/>
    </location>
</feature>
<organism evidence="3 4">
    <name type="scientific">Acidiphilium acidophilum</name>
    <name type="common">Thiobacillus acidophilus</name>
    <dbReference type="NCBI Taxonomy" id="76588"/>
    <lineage>
        <taxon>Bacteria</taxon>
        <taxon>Pseudomonadati</taxon>
        <taxon>Pseudomonadota</taxon>
        <taxon>Alphaproteobacteria</taxon>
        <taxon>Acetobacterales</taxon>
        <taxon>Acidocellaceae</taxon>
        <taxon>Acidiphilium</taxon>
    </lineage>
</organism>
<gene>
    <name evidence="3" type="ORF">SIL87_05390</name>
</gene>
<dbReference type="EMBL" id="JAWXYB010000018">
    <property type="protein sequence ID" value="MDX5930201.1"/>
    <property type="molecule type" value="Genomic_DNA"/>
</dbReference>
<dbReference type="Pfam" id="PF10135">
    <property type="entry name" value="Rod-binding"/>
    <property type="match status" value="1"/>
</dbReference>
<evidence type="ECO:0000313" key="4">
    <source>
        <dbReference type="Proteomes" id="UP001279553"/>
    </source>
</evidence>
<sequence length="101" mass="10210">MPTTAGSAAATADKFESMAIAAFLKPIFATMGKADAPFGGGSVEKHFQPFLIDAIAKSMEARGGLGLKPMIESALAAPKAASSAATPKLTMHATTPTGTTR</sequence>
<dbReference type="InterPro" id="IPR019301">
    <property type="entry name" value="Flagellar_prot_FlgJ_N"/>
</dbReference>
<protein>
    <submittedName>
        <fullName evidence="3">Rod-binding protein</fullName>
    </submittedName>
</protein>
<proteinExistence type="predicted"/>
<dbReference type="RefSeq" id="WP_319613161.1">
    <property type="nucleotide sequence ID" value="NZ_JAWXYB010000018.1"/>
</dbReference>